<evidence type="ECO:0000256" key="1">
    <source>
        <dbReference type="SAM" id="SignalP"/>
    </source>
</evidence>
<dbReference type="RefSeq" id="WP_051082964.1">
    <property type="nucleotide sequence ID" value="NZ_CP091512.1"/>
</dbReference>
<keyword evidence="3" id="KW-1185">Reference proteome</keyword>
<reference evidence="2" key="2">
    <citation type="journal article" date="2022" name="Res Sq">
        <title>Evolution of multicellular longitudinally dividing oral cavity symbionts (Neisseriaceae).</title>
        <authorList>
            <person name="Nyongesa S."/>
            <person name="Weber P."/>
            <person name="Bernet E."/>
            <person name="Pullido F."/>
            <person name="Nieckarz M."/>
            <person name="Delaby M."/>
            <person name="Nieves C."/>
            <person name="Viehboeck T."/>
            <person name="Krause N."/>
            <person name="Rivera-Millot A."/>
            <person name="Nakamura A."/>
            <person name="Vischer N."/>
            <person name="VanNieuwenhze M."/>
            <person name="Brun Y."/>
            <person name="Cava F."/>
            <person name="Bulgheresi S."/>
            <person name="Veyrier F."/>
        </authorList>
    </citation>
    <scope>NUCLEOTIDE SEQUENCE</scope>
    <source>
        <strain evidence="2">SAG 1488-6</strain>
    </source>
</reference>
<protein>
    <submittedName>
        <fullName evidence="2">Uncharacterized protein</fullName>
    </submittedName>
</protein>
<dbReference type="Proteomes" id="UP000832034">
    <property type="component" value="Chromosome"/>
</dbReference>
<reference evidence="2" key="1">
    <citation type="submission" date="2021-12" db="EMBL/GenBank/DDBJ databases">
        <authorList>
            <person name="Veyrier F.J."/>
        </authorList>
    </citation>
    <scope>NUCLEOTIDE SEQUENCE</scope>
    <source>
        <strain evidence="2">SAG 1488-6</strain>
    </source>
</reference>
<organism evidence="2 3">
    <name type="scientific">Vitreoscilla stercoraria</name>
    <dbReference type="NCBI Taxonomy" id="61"/>
    <lineage>
        <taxon>Bacteria</taxon>
        <taxon>Pseudomonadati</taxon>
        <taxon>Pseudomonadota</taxon>
        <taxon>Betaproteobacteria</taxon>
        <taxon>Neisseriales</taxon>
        <taxon>Neisseriaceae</taxon>
        <taxon>Vitreoscilla</taxon>
    </lineage>
</organism>
<feature type="chain" id="PRO_5045935821" evidence="1">
    <location>
        <begin position="25"/>
        <end position="413"/>
    </location>
</feature>
<proteinExistence type="predicted"/>
<evidence type="ECO:0000313" key="2">
    <source>
        <dbReference type="EMBL" id="UOO91843.1"/>
    </source>
</evidence>
<name>A0ABY4E921_VITST</name>
<dbReference type="EMBL" id="CP091512">
    <property type="protein sequence ID" value="UOO91843.1"/>
    <property type="molecule type" value="Genomic_DNA"/>
</dbReference>
<feature type="signal peptide" evidence="1">
    <location>
        <begin position="1"/>
        <end position="24"/>
    </location>
</feature>
<sequence length="413" mass="46775">MARRLYRQGLWAVCCVMGSMSAWASDLPCEAQVLQGLGWQAVSQAVQPRLQDASICNMPHLQAAQSQSSLHYPSHWHQNVAVLQAALNSQASRCAFQFKMSAAVQSATQKLSLNTGFRFTAVQASWVNFGANERLLWRQTQSFGRRFEPQYTHSDAFEVFYSGKVRTECSTGRQIAQIATLRELFGDEDFNRVFTAAELSIGRSISLHDTDSILLGRHKGEWFQDGSGRKTAALGRQAWLGAPGMIVHVKDASYLDDISNQAENFVVVAVSAAAQQQLSQGQGLIRFQRDNLKLWHLSQSINQVDRRYFQRLLIEKDSNLWQALPQAQRQIANQMLALLQQPFYQEFLIYVHPMGIQSVGFHMARLLDRNPRTPYTIELALHNIPTEIYQRWLQAQLQKCHIHQRLQDAGSAS</sequence>
<evidence type="ECO:0000313" key="3">
    <source>
        <dbReference type="Proteomes" id="UP000832034"/>
    </source>
</evidence>
<accession>A0ABY4E921</accession>
<keyword evidence="1" id="KW-0732">Signal</keyword>
<gene>
    <name evidence="2" type="ORF">LVJ81_09390</name>
</gene>